<accession>A0A844FB53</accession>
<name>A0A844FB53_CLOSV</name>
<proteinExistence type="predicted"/>
<dbReference type="Pfam" id="PF07907">
    <property type="entry name" value="YibE_F"/>
    <property type="match status" value="1"/>
</dbReference>
<feature type="transmembrane region" description="Helical" evidence="1">
    <location>
        <begin position="310"/>
        <end position="332"/>
    </location>
</feature>
<dbReference type="RefSeq" id="WP_154322564.1">
    <property type="nucleotide sequence ID" value="NZ_CP045695.1"/>
</dbReference>
<feature type="transmembrane region" description="Helical" evidence="1">
    <location>
        <begin position="141"/>
        <end position="158"/>
    </location>
</feature>
<evidence type="ECO:0000256" key="1">
    <source>
        <dbReference type="SAM" id="Phobius"/>
    </source>
</evidence>
<feature type="transmembrane region" description="Helical" evidence="1">
    <location>
        <begin position="163"/>
        <end position="183"/>
    </location>
</feature>
<feature type="transmembrane region" description="Helical" evidence="1">
    <location>
        <begin position="189"/>
        <end position="208"/>
    </location>
</feature>
<gene>
    <name evidence="2" type="ORF">FYJ37_15180</name>
</gene>
<keyword evidence="1" id="KW-1133">Transmembrane helix</keyword>
<dbReference type="InterPro" id="IPR012507">
    <property type="entry name" value="YibE_F"/>
</dbReference>
<feature type="transmembrane region" description="Helical" evidence="1">
    <location>
        <begin position="352"/>
        <end position="377"/>
    </location>
</feature>
<keyword evidence="1" id="KW-0472">Membrane</keyword>
<evidence type="ECO:0000313" key="3">
    <source>
        <dbReference type="Proteomes" id="UP000462363"/>
    </source>
</evidence>
<dbReference type="Proteomes" id="UP000462363">
    <property type="component" value="Unassembled WGS sequence"/>
</dbReference>
<dbReference type="AlphaFoldDB" id="A0A844FB53"/>
<dbReference type="EMBL" id="VUMB01000043">
    <property type="protein sequence ID" value="MSS41637.1"/>
    <property type="molecule type" value="Genomic_DNA"/>
</dbReference>
<feature type="transmembrane region" description="Helical" evidence="1">
    <location>
        <begin position="215"/>
        <end position="240"/>
    </location>
</feature>
<feature type="transmembrane region" description="Helical" evidence="1">
    <location>
        <begin position="260"/>
        <end position="289"/>
    </location>
</feature>
<comment type="caution">
    <text evidence="2">The sequence shown here is derived from an EMBL/GenBank/DDBJ whole genome shotgun (WGS) entry which is preliminary data.</text>
</comment>
<dbReference type="PANTHER" id="PTHR41771">
    <property type="entry name" value="MEMBRANE PROTEIN-RELATED"/>
    <property type="match status" value="1"/>
</dbReference>
<reference evidence="2 3" key="1">
    <citation type="submission" date="2019-08" db="EMBL/GenBank/DDBJ databases">
        <title>In-depth cultivation of the pig gut microbiome towards novel bacterial diversity and tailored functional studies.</title>
        <authorList>
            <person name="Wylensek D."/>
            <person name="Hitch T.C.A."/>
            <person name="Clavel T."/>
        </authorList>
    </citation>
    <scope>NUCLEOTIDE SEQUENCE [LARGE SCALE GENOMIC DNA]</scope>
    <source>
        <strain evidence="2 3">BL-389-WT-3D</strain>
    </source>
</reference>
<evidence type="ECO:0000313" key="2">
    <source>
        <dbReference type="EMBL" id="MSS41637.1"/>
    </source>
</evidence>
<dbReference type="PANTHER" id="PTHR41771:SF1">
    <property type="entry name" value="MEMBRANE PROTEIN"/>
    <property type="match status" value="1"/>
</dbReference>
<keyword evidence="1" id="KW-0812">Transmembrane</keyword>
<organism evidence="2 3">
    <name type="scientific">Clostridium scindens (strain JCM 10418 / VPI 12708)</name>
    <dbReference type="NCBI Taxonomy" id="29347"/>
    <lineage>
        <taxon>Bacteria</taxon>
        <taxon>Bacillati</taxon>
        <taxon>Bacillota</taxon>
        <taxon>Clostridia</taxon>
        <taxon>Lachnospirales</taxon>
        <taxon>Lachnospiraceae</taxon>
    </lineage>
</organism>
<protein>
    <submittedName>
        <fullName evidence="2">YibE/F family protein</fullName>
    </submittedName>
</protein>
<sequence>MIMRLKKKMPYRERIRRFYRRFWWQLWLLAALAAAAIFAFHNEGLYDTPVGKIVKVDTQQSGTATNYNSLSENDSEPVYRQKMTVKILNGRHKGKRVTVAGEYDYTGMDKEAYRRGDKVFLSLSGEDKISSASIKGVKRDQYAVLLAVILAYLVIILGKGRGILSLCSIGMNIVIFLYGLARYEAGDDLMGICVAMIVAFTVLTLFLVNGVNRRSLVAILSALATAALTMEIFLLAMEYGGEIDYAALDYVAGGQDLESIFIASVAIAGLGAVMDVAVSIAAALNELILKDPGISVKSLARSGREIGHDIMGTMINVLLFTYICGLIPLMIMKMKNEVSLLTIVRLQIPFEISRFLIGGIGIVLAIPVSIALSSIILKIGRKKT</sequence>